<protein>
    <submittedName>
        <fullName evidence="2">Uncharacterized protein</fullName>
    </submittedName>
</protein>
<evidence type="ECO:0000313" key="2">
    <source>
        <dbReference type="EMBL" id="CAB3974705.1"/>
    </source>
</evidence>
<name>A0A6J5JUI3_9BURK</name>
<evidence type="ECO:0000256" key="1">
    <source>
        <dbReference type="SAM" id="MobiDB-lite"/>
    </source>
</evidence>
<evidence type="ECO:0000313" key="3">
    <source>
        <dbReference type="Proteomes" id="UP000494301"/>
    </source>
</evidence>
<feature type="region of interest" description="Disordered" evidence="1">
    <location>
        <begin position="92"/>
        <end position="115"/>
    </location>
</feature>
<gene>
    <name evidence="2" type="ORF">BLA3211_08146</name>
</gene>
<dbReference type="AlphaFoldDB" id="A0A6J5JUI3"/>
<organism evidence="2 3">
    <name type="scientific">Burkholderia aenigmatica</name>
    <dbReference type="NCBI Taxonomy" id="2015348"/>
    <lineage>
        <taxon>Bacteria</taxon>
        <taxon>Pseudomonadati</taxon>
        <taxon>Pseudomonadota</taxon>
        <taxon>Betaproteobacteria</taxon>
        <taxon>Burkholderiales</taxon>
        <taxon>Burkholderiaceae</taxon>
        <taxon>Burkholderia</taxon>
        <taxon>Burkholderia cepacia complex</taxon>
    </lineage>
</organism>
<sequence>MLVMCGSGMTNMGAMERVRFDAAVAANAEDASIWRWFSVLLEERRIRWRYMFDSWVVNVDRAHVATEQNFDDAIRAAKLAAEQLGLGAADAHLSGGKWRGATETGSRRQHAGRSS</sequence>
<dbReference type="Proteomes" id="UP000494301">
    <property type="component" value="Unassembled WGS sequence"/>
</dbReference>
<proteinExistence type="predicted"/>
<reference evidence="2 3" key="1">
    <citation type="submission" date="2020-04" db="EMBL/GenBank/DDBJ databases">
        <authorList>
            <person name="Depoorter E."/>
        </authorList>
    </citation>
    <scope>NUCLEOTIDE SEQUENCE [LARGE SCALE GENOMIC DNA]</scope>
    <source>
        <strain evidence="2 3">BCC0217</strain>
    </source>
</reference>
<dbReference type="EMBL" id="CABWIL020000050">
    <property type="protein sequence ID" value="CAB3974705.1"/>
    <property type="molecule type" value="Genomic_DNA"/>
</dbReference>
<accession>A0A6J5JUI3</accession>